<accession>A0A1X0QTJ2</accession>
<dbReference type="AlphaFoldDB" id="A0A1X0QTJ2"/>
<dbReference type="VEuPathDB" id="FungiDB:BCV72DRAFT_308583"/>
<gene>
    <name evidence="1" type="ORF">BCV72DRAFT_308583</name>
</gene>
<dbReference type="OrthoDB" id="2284562at2759"/>
<organism evidence="1">
    <name type="scientific">Rhizopus microsporus var. microsporus</name>
    <dbReference type="NCBI Taxonomy" id="86635"/>
    <lineage>
        <taxon>Eukaryota</taxon>
        <taxon>Fungi</taxon>
        <taxon>Fungi incertae sedis</taxon>
        <taxon>Mucoromycota</taxon>
        <taxon>Mucoromycotina</taxon>
        <taxon>Mucoromycetes</taxon>
        <taxon>Mucorales</taxon>
        <taxon>Mucorineae</taxon>
        <taxon>Rhizopodaceae</taxon>
        <taxon>Rhizopus</taxon>
    </lineage>
</organism>
<evidence type="ECO:0008006" key="2">
    <source>
        <dbReference type="Google" id="ProtNLM"/>
    </source>
</evidence>
<name>A0A1X0QTJ2_RHIZD</name>
<dbReference type="EMBL" id="KV922020">
    <property type="protein sequence ID" value="ORE03051.1"/>
    <property type="molecule type" value="Genomic_DNA"/>
</dbReference>
<protein>
    <recommendedName>
        <fullName evidence="2">F-box domain-containing protein</fullName>
    </recommendedName>
</protein>
<evidence type="ECO:0000313" key="1">
    <source>
        <dbReference type="EMBL" id="ORE03051.1"/>
    </source>
</evidence>
<reference evidence="1" key="1">
    <citation type="journal article" date="2016" name="Proc. Natl. Acad. Sci. U.S.A.">
        <title>Lipid metabolic changes in an early divergent fungus govern the establishment of a mutualistic symbiosis with endobacteria.</title>
        <authorList>
            <person name="Lastovetsky O.A."/>
            <person name="Gaspar M.L."/>
            <person name="Mondo S.J."/>
            <person name="LaButti K.M."/>
            <person name="Sandor L."/>
            <person name="Grigoriev I.V."/>
            <person name="Henry S.A."/>
            <person name="Pawlowska T.E."/>
        </authorList>
    </citation>
    <scope>NUCLEOTIDE SEQUENCE [LARGE SCALE GENOMIC DNA]</scope>
    <source>
        <strain evidence="1">ATCC 52814</strain>
    </source>
</reference>
<sequence>MLQLLPVELYWSILNYLEYQDLTILLSILPLKRHTKHFIKRHFPFHYSVSSLLVSFESLSSSERQKHKTQFAMQALQFICDQVQDLPITERKATFSDLLATLQQLTVERILSYDLPTDAEHDYARFSLEVRSRYLHTASIRVLHDPRYRRRSTKYPLAPFLPRSFTWVWRMHCSQGVDENKFIRTRFASYFGQLFEVTSLYLESNLDGTFEECVREALVSGNAHDLLVLCLAAGRPVEVEEMCMMVYEAGEQFRAYLDTMQTDPTPQQELRMQHDNELRQQRLLQRQQQQEGQVGGNDVVDEIEEDMIPDWLIPDRYKVHKDTVLRLKLMNDLFNKGWRWFTVPNNSHPHLVNSV</sequence>
<dbReference type="Proteomes" id="UP000242414">
    <property type="component" value="Unassembled WGS sequence"/>
</dbReference>
<proteinExistence type="predicted"/>